<evidence type="ECO:0000256" key="4">
    <source>
        <dbReference type="ARBA" id="ARBA00043988"/>
    </source>
</evidence>
<dbReference type="Gene3D" id="3.40.50.150">
    <property type="entry name" value="Vaccinia Virus protein VP39"/>
    <property type="match status" value="1"/>
</dbReference>
<comment type="similarity">
    <text evidence="4">Belongs to the methyltransferase superfamily. METTL23 family.</text>
</comment>
<dbReference type="PANTHER" id="PTHR14614:SF164">
    <property type="entry name" value="HISTONE-ARGININE METHYLTRANSFERASE METTL23"/>
    <property type="match status" value="1"/>
</dbReference>
<keyword evidence="3" id="KW-0949">S-adenosyl-L-methionine</keyword>
<dbReference type="GO" id="GO:0032259">
    <property type="term" value="P:methylation"/>
    <property type="evidence" value="ECO:0007669"/>
    <property type="project" value="UniProtKB-KW"/>
</dbReference>
<dbReference type="GO" id="GO:0005634">
    <property type="term" value="C:nucleus"/>
    <property type="evidence" value="ECO:0007669"/>
    <property type="project" value="TreeGrafter"/>
</dbReference>
<dbReference type="EMBL" id="CAJPWZ010002950">
    <property type="protein sequence ID" value="CAG2248762.1"/>
    <property type="molecule type" value="Genomic_DNA"/>
</dbReference>
<name>A0A8S3V1V4_MYTED</name>
<reference evidence="5" key="1">
    <citation type="submission" date="2021-03" db="EMBL/GenBank/DDBJ databases">
        <authorList>
            <person name="Bekaert M."/>
        </authorList>
    </citation>
    <scope>NUCLEOTIDE SEQUENCE</scope>
</reference>
<evidence type="ECO:0000313" key="6">
    <source>
        <dbReference type="Proteomes" id="UP000683360"/>
    </source>
</evidence>
<keyword evidence="2 5" id="KW-0808">Transferase</keyword>
<comment type="caution">
    <text evidence="5">The sequence shown here is derived from an EMBL/GenBank/DDBJ whole genome shotgun (WGS) entry which is preliminary data.</text>
</comment>
<dbReference type="PANTHER" id="PTHR14614">
    <property type="entry name" value="HEPATOCELLULAR CARCINOMA-ASSOCIATED ANTIGEN"/>
    <property type="match status" value="1"/>
</dbReference>
<protein>
    <submittedName>
        <fullName evidence="5">METTL23</fullName>
        <ecNumber evidence="5">2.1.1.-</ecNumber>
    </submittedName>
</protein>
<dbReference type="Proteomes" id="UP000683360">
    <property type="component" value="Unassembled WGS sequence"/>
</dbReference>
<evidence type="ECO:0000256" key="3">
    <source>
        <dbReference type="ARBA" id="ARBA00022691"/>
    </source>
</evidence>
<keyword evidence="6" id="KW-1185">Reference proteome</keyword>
<gene>
    <name evidence="5" type="ORF">MEDL_60572</name>
</gene>
<dbReference type="SUPFAM" id="SSF53335">
    <property type="entry name" value="S-adenosyl-L-methionine-dependent methyltransferases"/>
    <property type="match status" value="1"/>
</dbReference>
<dbReference type="InterPro" id="IPR029063">
    <property type="entry name" value="SAM-dependent_MTases_sf"/>
</dbReference>
<evidence type="ECO:0000256" key="1">
    <source>
        <dbReference type="ARBA" id="ARBA00022603"/>
    </source>
</evidence>
<evidence type="ECO:0000313" key="5">
    <source>
        <dbReference type="EMBL" id="CAG2248762.1"/>
    </source>
</evidence>
<dbReference type="InterPro" id="IPR019410">
    <property type="entry name" value="Methyltransf_16"/>
</dbReference>
<dbReference type="Pfam" id="PF10294">
    <property type="entry name" value="Methyltransf_16"/>
    <property type="match status" value="1"/>
</dbReference>
<dbReference type="EC" id="2.1.1.-" evidence="5"/>
<evidence type="ECO:0000256" key="2">
    <source>
        <dbReference type="ARBA" id="ARBA00022679"/>
    </source>
</evidence>
<proteinExistence type="inferred from homology"/>
<organism evidence="5 6">
    <name type="scientific">Mytilus edulis</name>
    <name type="common">Blue mussel</name>
    <dbReference type="NCBI Taxonomy" id="6550"/>
    <lineage>
        <taxon>Eukaryota</taxon>
        <taxon>Metazoa</taxon>
        <taxon>Spiralia</taxon>
        <taxon>Lophotrochozoa</taxon>
        <taxon>Mollusca</taxon>
        <taxon>Bivalvia</taxon>
        <taxon>Autobranchia</taxon>
        <taxon>Pteriomorphia</taxon>
        <taxon>Mytilida</taxon>
        <taxon>Mytiloidea</taxon>
        <taxon>Mytilidae</taxon>
        <taxon>Mytilinae</taxon>
        <taxon>Mytilus</taxon>
    </lineage>
</organism>
<keyword evidence="1 5" id="KW-0489">Methyltransferase</keyword>
<dbReference type="AlphaFoldDB" id="A0A8S3V1V4"/>
<accession>A0A8S3V1V4</accession>
<dbReference type="OrthoDB" id="407325at2759"/>
<sequence>MSSSKRQKIEKFFKFSSDSENCTVCIPEVLDGNYGMYVWPCSPVLAQYIWYHRASLKGKTILEIGAGTSLPGIVAAKCEATVILSDSSEYPQCLANCAASCEANNLSNIPVVGIKWGQFTPELLNLQPVDIILGSDCFFDTKDFEDIIVTVAFIMKKRPSTEFWCTYQERSSSRSIEYLLMKWGLESREIDLETFEADSPTLAGSALPGNHTIHMYIMKKKNQLTARFIILHK</sequence>
<dbReference type="GO" id="GO:0008168">
    <property type="term" value="F:methyltransferase activity"/>
    <property type="evidence" value="ECO:0007669"/>
    <property type="project" value="UniProtKB-KW"/>
</dbReference>
<dbReference type="GO" id="GO:0005737">
    <property type="term" value="C:cytoplasm"/>
    <property type="evidence" value="ECO:0007669"/>
    <property type="project" value="TreeGrafter"/>
</dbReference>